<dbReference type="FunFam" id="3.30.300.30:FF:000008">
    <property type="entry name" value="2,3-dihydroxybenzoate-AMP ligase"/>
    <property type="match status" value="1"/>
</dbReference>
<protein>
    <submittedName>
        <fullName evidence="5">Long-chain-fatty-acid--CoA ligase</fullName>
        <ecNumber evidence="5">6.2.1.3</ecNumber>
    </submittedName>
</protein>
<dbReference type="Gene3D" id="3.30.300.30">
    <property type="match status" value="1"/>
</dbReference>
<dbReference type="AlphaFoldDB" id="A0A485M0J7"/>
<reference evidence="5" key="1">
    <citation type="submission" date="2019-03" db="EMBL/GenBank/DDBJ databases">
        <authorList>
            <person name="Hao L."/>
        </authorList>
    </citation>
    <scope>NUCLEOTIDE SEQUENCE</scope>
</reference>
<dbReference type="InterPro" id="IPR000873">
    <property type="entry name" value="AMP-dep_synth/lig_dom"/>
</dbReference>
<dbReference type="InterPro" id="IPR045851">
    <property type="entry name" value="AMP-bd_C_sf"/>
</dbReference>
<dbReference type="InterPro" id="IPR020845">
    <property type="entry name" value="AMP-binding_CS"/>
</dbReference>
<evidence type="ECO:0000259" key="3">
    <source>
        <dbReference type="Pfam" id="PF00501"/>
    </source>
</evidence>
<comment type="similarity">
    <text evidence="1">Belongs to the ATP-dependent AMP-binding enzyme family.</text>
</comment>
<dbReference type="GO" id="GO:0004467">
    <property type="term" value="F:long-chain fatty acid-CoA ligase activity"/>
    <property type="evidence" value="ECO:0007669"/>
    <property type="project" value="UniProtKB-EC"/>
</dbReference>
<gene>
    <name evidence="5" type="primary">lcfA</name>
    <name evidence="5" type="ORF">SCFA_210011</name>
</gene>
<keyword evidence="2 5" id="KW-0436">Ligase</keyword>
<sequence length="559" mass="62742">MSMERFWHKSYVPGVPKEFKPEKVTMAERLSQVAAKYPDRVAFIYMGKKITYREYEGLVNRFARALIDLGVKEGDKVAMLLPNIPQIVIANHAVYRVGAVTAMNNPLYTERELAHQLDDSDATVLVTLDLLLPRALKIKSETKIRTIITCHISDYLPFPKKQLFPYVKKNMFRKVEPQQGVYQFMDLIGKYPDAPVENKARWDELAALIYTGGTTGVSKGAMLTHGNISSVVQQFSAWYPDLKDTYENLLGIYPIFHSAGYSVGQNLPIWNGWCCTLVPKPEPGAIVEMLSKFKPTFLPGVPTIYTGLLKNDKFRKMNLSFVKGYFGGAAPLPEDTLNQLKQLHGAIIYDVYGATENTAFATVTPWGGKVKIGTVGVPLPGTDIKIVDLDTGTRELPPKEAGEICIKGPQVMSGYYKKPEETAQALRDGWFYTGDIGFFDEDGYLTISDRKKDMICASGFNIYPKEVDDILFSHPKILEACCIGVPDEYRGETVKAYVVVQPGETLTEQEVIAYCKGKMTGYKVPTQVEFIDQLPKSAIGKIMRREVREMDKKKREGRL</sequence>
<proteinExistence type="inferred from homology"/>
<dbReference type="EMBL" id="CAADRM010000083">
    <property type="protein sequence ID" value="VFU13725.1"/>
    <property type="molecule type" value="Genomic_DNA"/>
</dbReference>
<dbReference type="Gene3D" id="3.40.50.12780">
    <property type="entry name" value="N-terminal domain of ligase-like"/>
    <property type="match status" value="1"/>
</dbReference>
<dbReference type="PANTHER" id="PTHR24096">
    <property type="entry name" value="LONG-CHAIN-FATTY-ACID--COA LIGASE"/>
    <property type="match status" value="1"/>
</dbReference>
<organism evidence="5">
    <name type="scientific">anaerobic digester metagenome</name>
    <dbReference type="NCBI Taxonomy" id="1263854"/>
    <lineage>
        <taxon>unclassified sequences</taxon>
        <taxon>metagenomes</taxon>
        <taxon>ecological metagenomes</taxon>
    </lineage>
</organism>
<feature type="domain" description="AMP-dependent synthetase/ligase" evidence="3">
    <location>
        <begin position="32"/>
        <end position="416"/>
    </location>
</feature>
<dbReference type="Pfam" id="PF00501">
    <property type="entry name" value="AMP-binding"/>
    <property type="match status" value="1"/>
</dbReference>
<dbReference type="EC" id="6.2.1.3" evidence="5"/>
<name>A0A485M0J7_9ZZZZ</name>
<evidence type="ECO:0000313" key="5">
    <source>
        <dbReference type="EMBL" id="VFU13725.1"/>
    </source>
</evidence>
<evidence type="ECO:0000259" key="4">
    <source>
        <dbReference type="Pfam" id="PF13193"/>
    </source>
</evidence>
<evidence type="ECO:0000256" key="2">
    <source>
        <dbReference type="ARBA" id="ARBA00022598"/>
    </source>
</evidence>
<dbReference type="Pfam" id="PF13193">
    <property type="entry name" value="AMP-binding_C"/>
    <property type="match status" value="1"/>
</dbReference>
<accession>A0A485M0J7</accession>
<dbReference type="InterPro" id="IPR025110">
    <property type="entry name" value="AMP-bd_C"/>
</dbReference>
<feature type="domain" description="AMP-binding enzyme C-terminal" evidence="4">
    <location>
        <begin position="466"/>
        <end position="541"/>
    </location>
</feature>
<dbReference type="PROSITE" id="PS00455">
    <property type="entry name" value="AMP_BINDING"/>
    <property type="match status" value="1"/>
</dbReference>
<evidence type="ECO:0000256" key="1">
    <source>
        <dbReference type="ARBA" id="ARBA00006432"/>
    </source>
</evidence>
<dbReference type="SUPFAM" id="SSF56801">
    <property type="entry name" value="Acetyl-CoA synthetase-like"/>
    <property type="match status" value="1"/>
</dbReference>
<dbReference type="InterPro" id="IPR042099">
    <property type="entry name" value="ANL_N_sf"/>
</dbReference>
<dbReference type="CDD" id="cd05936">
    <property type="entry name" value="FC-FACS_FadD_like"/>
    <property type="match status" value="1"/>
</dbReference>